<feature type="chain" id="PRO_5003050946" evidence="1">
    <location>
        <begin position="17"/>
        <end position="60"/>
    </location>
</feature>
<feature type="signal peptide" evidence="1">
    <location>
        <begin position="1"/>
        <end position="16"/>
    </location>
</feature>
<keyword evidence="1" id="KW-0732">Signal</keyword>
<reference evidence="2" key="1">
    <citation type="journal article" date="2010" name="BMC Genomics">
        <title>An insight into the sialome of Glossina morsitans morsitans.</title>
        <authorList>
            <person name="Alves-Silva J."/>
            <person name="Ribeiro J.M."/>
            <person name="Van Den Abbeele J."/>
            <person name="Attardo G."/>
            <person name="Hao Z."/>
            <person name="Haines L.R."/>
            <person name="Soares M.B."/>
            <person name="Berriman M."/>
            <person name="Aksoy S."/>
            <person name="Lehane M.J."/>
        </authorList>
    </citation>
    <scope>NUCLEOTIDE SEQUENCE</scope>
    <source>
        <tissue evidence="2">Salivary gland</tissue>
    </source>
</reference>
<sequence>MFSMCLFVFAFHMLLQVEITFNRYFGIIFQMLKQIIRIRLHYTHIEKKLSTRVSEYHFKS</sequence>
<name>D3TSM9_GLOMM</name>
<dbReference type="EMBL" id="EZ424431">
    <property type="protein sequence ID" value="ADD20707.1"/>
    <property type="molecule type" value="mRNA"/>
</dbReference>
<organism evidence="2">
    <name type="scientific">Glossina morsitans morsitans</name>
    <name type="common">Savannah tsetse fly</name>
    <dbReference type="NCBI Taxonomy" id="37546"/>
    <lineage>
        <taxon>Eukaryota</taxon>
        <taxon>Metazoa</taxon>
        <taxon>Ecdysozoa</taxon>
        <taxon>Arthropoda</taxon>
        <taxon>Hexapoda</taxon>
        <taxon>Insecta</taxon>
        <taxon>Pterygota</taxon>
        <taxon>Neoptera</taxon>
        <taxon>Endopterygota</taxon>
        <taxon>Diptera</taxon>
        <taxon>Brachycera</taxon>
        <taxon>Muscomorpha</taxon>
        <taxon>Hippoboscoidea</taxon>
        <taxon>Glossinidae</taxon>
        <taxon>Glossina</taxon>
    </lineage>
</organism>
<dbReference type="AlphaFoldDB" id="D3TSM9"/>
<evidence type="ECO:0000313" key="2">
    <source>
        <dbReference type="EMBL" id="ADD20707.1"/>
    </source>
</evidence>
<proteinExistence type="evidence at transcript level"/>
<evidence type="ECO:0000256" key="1">
    <source>
        <dbReference type="SAM" id="SignalP"/>
    </source>
</evidence>
<reference evidence="2" key="2">
    <citation type="submission" date="2010-01" db="EMBL/GenBank/DDBJ databases">
        <authorList>
            <consortium name="International Glossina Genome Initiative"/>
            <person name="da Silva J."/>
            <person name="Ribeiro J.M.C."/>
            <person name="Abbeele J.V."/>
            <person name="Attardo G."/>
            <person name="Hao Z."/>
            <person name="Haines L.R."/>
            <person name="Soares M.B."/>
            <person name="Berriman M."/>
            <person name="Aksoy S."/>
            <person name="Lehane M.J."/>
        </authorList>
    </citation>
    <scope>NUCLEOTIDE SEQUENCE</scope>
    <source>
        <tissue evidence="2">Salivary gland</tissue>
    </source>
</reference>
<protein>
    <submittedName>
        <fullName evidence="2">Hypothetical secreted peptide</fullName>
    </submittedName>
</protein>
<accession>D3TSM9</accession>